<dbReference type="EMBL" id="JAGYPE010000006">
    <property type="protein sequence ID" value="MBS4186020.1"/>
    <property type="molecule type" value="Genomic_DNA"/>
</dbReference>
<dbReference type="Proteomes" id="UP000677265">
    <property type="component" value="Unassembled WGS sequence"/>
</dbReference>
<dbReference type="FunFam" id="3.90.226.10:FF:000009">
    <property type="entry name" value="Carnitinyl-CoA dehydratase"/>
    <property type="match status" value="1"/>
</dbReference>
<dbReference type="RefSeq" id="WP_213145819.1">
    <property type="nucleotide sequence ID" value="NZ_JAGYPE020000038.1"/>
</dbReference>
<dbReference type="Pfam" id="PF00378">
    <property type="entry name" value="ECH_1"/>
    <property type="match status" value="1"/>
</dbReference>
<evidence type="ECO:0000313" key="3">
    <source>
        <dbReference type="EMBL" id="MBS4186020.1"/>
    </source>
</evidence>
<organism evidence="3">
    <name type="scientific">Neobacillus citreus</name>
    <dbReference type="NCBI Taxonomy" id="2833578"/>
    <lineage>
        <taxon>Bacteria</taxon>
        <taxon>Bacillati</taxon>
        <taxon>Bacillota</taxon>
        <taxon>Bacilli</taxon>
        <taxon>Bacillales</taxon>
        <taxon>Bacillaceae</taxon>
        <taxon>Neobacillus</taxon>
    </lineage>
</organism>
<dbReference type="InterPro" id="IPR029045">
    <property type="entry name" value="ClpP/crotonase-like_dom_sf"/>
</dbReference>
<dbReference type="GO" id="GO:0006635">
    <property type="term" value="P:fatty acid beta-oxidation"/>
    <property type="evidence" value="ECO:0007669"/>
    <property type="project" value="TreeGrafter"/>
</dbReference>
<name>A0A942T5X3_9BACI</name>
<dbReference type="InterPro" id="IPR014748">
    <property type="entry name" value="Enoyl-CoA_hydra_C"/>
</dbReference>
<dbReference type="SUPFAM" id="SSF52096">
    <property type="entry name" value="ClpP/crotonase"/>
    <property type="match status" value="1"/>
</dbReference>
<evidence type="ECO:0000313" key="5">
    <source>
        <dbReference type="Proteomes" id="UP000677265"/>
    </source>
</evidence>
<protein>
    <submittedName>
        <fullName evidence="3">Enoyl-CoA hydratase/isomerase family protein</fullName>
    </submittedName>
</protein>
<dbReference type="InterPro" id="IPR001753">
    <property type="entry name" value="Enoyl-CoA_hydra/iso"/>
</dbReference>
<dbReference type="Gene3D" id="1.10.12.10">
    <property type="entry name" value="Lyase 2-enoyl-coa Hydratase, Chain A, domain 2"/>
    <property type="match status" value="1"/>
</dbReference>
<dbReference type="CDD" id="cd06558">
    <property type="entry name" value="crotonase-like"/>
    <property type="match status" value="1"/>
</dbReference>
<keyword evidence="5" id="KW-1185">Reference proteome</keyword>
<dbReference type="EMBL" id="JAGYPE020000038">
    <property type="protein sequence ID" value="MCH6267566.1"/>
    <property type="molecule type" value="Genomic_DNA"/>
</dbReference>
<comment type="similarity">
    <text evidence="1">Belongs to the enoyl-CoA hydratase/isomerase family.</text>
</comment>
<evidence type="ECO:0000256" key="1">
    <source>
        <dbReference type="ARBA" id="ARBA00005254"/>
    </source>
</evidence>
<reference evidence="3" key="1">
    <citation type="submission" date="2021-05" db="EMBL/GenBank/DDBJ databases">
        <title>Novel Bacillus species.</title>
        <authorList>
            <person name="Liu G."/>
        </authorList>
    </citation>
    <scope>NUCLEOTIDE SEQUENCE</scope>
    <source>
        <strain evidence="3 5">FJAT-50051</strain>
    </source>
</reference>
<keyword evidence="2" id="KW-0456">Lyase</keyword>
<proteinExistence type="inferred from homology"/>
<evidence type="ECO:0000313" key="4">
    <source>
        <dbReference type="EMBL" id="MCH6267566.1"/>
    </source>
</evidence>
<dbReference type="PANTHER" id="PTHR11941">
    <property type="entry name" value="ENOYL-COA HYDRATASE-RELATED"/>
    <property type="match status" value="1"/>
</dbReference>
<sequence length="263" mass="28876">MSTEETYETIVFENNNGIAKITLNRPNQLNALNYAMLLDLNKAVTRIKEDDTIRVLIITGAGRAFSAGGDVNGFENATLRHMNHQMEIGNRVITNIANLKIPVISAINGHAVGLGFNFALAGDIIIASDKAKFSQIFIKIGVIPDGGGTFFLPRLIGLAKAKELMFTGRMLDAKEACDMGIVSKVVNSENFEQEIENLAQQFSQAPTKAIGIMKQLLNKSYDHDLQTALSYEQLGQNLVLDSDDYHEGVQAFINKRSPKFLGK</sequence>
<evidence type="ECO:0000256" key="2">
    <source>
        <dbReference type="ARBA" id="ARBA00023239"/>
    </source>
</evidence>
<dbReference type="PANTHER" id="PTHR11941:SF54">
    <property type="entry name" value="ENOYL-COA HYDRATASE, MITOCHONDRIAL"/>
    <property type="match status" value="1"/>
</dbReference>
<dbReference type="GO" id="GO:0016829">
    <property type="term" value="F:lyase activity"/>
    <property type="evidence" value="ECO:0007669"/>
    <property type="project" value="UniProtKB-KW"/>
</dbReference>
<dbReference type="AlphaFoldDB" id="A0A942T5X3"/>
<gene>
    <name evidence="4" type="ORF">KHB02_018770</name>
    <name evidence="3" type="ORF">KHB02_32015</name>
</gene>
<comment type="caution">
    <text evidence="3">The sequence shown here is derived from an EMBL/GenBank/DDBJ whole genome shotgun (WGS) entry which is preliminary data.</text>
</comment>
<accession>A0A942T5X3</accession>
<dbReference type="Gene3D" id="3.90.226.10">
    <property type="entry name" value="2-enoyl-CoA Hydratase, Chain A, domain 1"/>
    <property type="match status" value="1"/>
</dbReference>